<gene>
    <name evidence="2" type="ordered locus">RC1_3130</name>
</gene>
<dbReference type="KEGG" id="rce:RC1_3130"/>
<dbReference type="PANTHER" id="PTHR36151:SF3">
    <property type="entry name" value="ER-BOUND OXYGENASE MPAB_MPAB'_RUBBER OXYGENASE CATALYTIC DOMAIN-CONTAINING PROTEIN"/>
    <property type="match status" value="1"/>
</dbReference>
<dbReference type="Proteomes" id="UP000001591">
    <property type="component" value="Chromosome"/>
</dbReference>
<dbReference type="eggNOG" id="COG3662">
    <property type="taxonomic scope" value="Bacteria"/>
</dbReference>
<dbReference type="HOGENOM" id="CLU_059206_3_1_5"/>
<organism evidence="2 3">
    <name type="scientific">Rhodospirillum centenum (strain ATCC 51521 / SW)</name>
    <dbReference type="NCBI Taxonomy" id="414684"/>
    <lineage>
        <taxon>Bacteria</taxon>
        <taxon>Pseudomonadati</taxon>
        <taxon>Pseudomonadota</taxon>
        <taxon>Alphaproteobacteria</taxon>
        <taxon>Rhodospirillales</taxon>
        <taxon>Rhodospirillaceae</taxon>
        <taxon>Rhodospirillum</taxon>
    </lineage>
</organism>
<feature type="domain" description="ER-bound oxygenase mpaB/mpaB'/Rubber oxygenase catalytic" evidence="1">
    <location>
        <begin position="49"/>
        <end position="278"/>
    </location>
</feature>
<name>B6IW21_RHOCS</name>
<dbReference type="InterPro" id="IPR018713">
    <property type="entry name" value="MPAB/Lcp_cat_dom"/>
</dbReference>
<dbReference type="GO" id="GO:0016491">
    <property type="term" value="F:oxidoreductase activity"/>
    <property type="evidence" value="ECO:0007669"/>
    <property type="project" value="InterPro"/>
</dbReference>
<dbReference type="PANTHER" id="PTHR36151">
    <property type="entry name" value="BLR2777 PROTEIN"/>
    <property type="match status" value="1"/>
</dbReference>
<evidence type="ECO:0000313" key="3">
    <source>
        <dbReference type="Proteomes" id="UP000001591"/>
    </source>
</evidence>
<protein>
    <recommendedName>
        <fullName evidence="1">ER-bound oxygenase mpaB/mpaB'/Rubber oxygenase catalytic domain-containing protein</fullName>
    </recommendedName>
</protein>
<evidence type="ECO:0000259" key="1">
    <source>
        <dbReference type="Pfam" id="PF09995"/>
    </source>
</evidence>
<dbReference type="STRING" id="414684.RC1_3130"/>
<evidence type="ECO:0000313" key="2">
    <source>
        <dbReference type="EMBL" id="ACJ00495.1"/>
    </source>
</evidence>
<dbReference type="RefSeq" id="WP_012568274.1">
    <property type="nucleotide sequence ID" value="NC_011420.2"/>
</dbReference>
<sequence>MPPDRPPPSGPDSGPVTAADLEALLRASVAEGPGDPAGLFDPDGALWQVDREALLFLGAGRALLLQLAHPWVAAGVAAHSVALDDPLGRFHRTFGIVFALVFGSVAQAEAAARRLHRRHAAVTGRLPGAAGPFAAGSPYRANDPAALAWVHATLADTALLVHDRVLPPLPAERRDLYWREQRRLARLFGIRAEDLPPDWEAFQAGCRAAWDGPLLTVTPEARHVAESLFRGRRPWLRTPRWLLDVTAVLLPERLAHGFGLVPDARTRERAERALDRVRRSYPRLPGRLRFVAPYQEARARLDGRPAPDLGTRTLNRLWIGRDRL</sequence>
<proteinExistence type="predicted"/>
<dbReference type="AlphaFoldDB" id="B6IW21"/>
<dbReference type="EMBL" id="CP000613">
    <property type="protein sequence ID" value="ACJ00495.1"/>
    <property type="molecule type" value="Genomic_DNA"/>
</dbReference>
<keyword evidence="3" id="KW-1185">Reference proteome</keyword>
<dbReference type="Pfam" id="PF09995">
    <property type="entry name" value="MPAB_Lcp_cat"/>
    <property type="match status" value="1"/>
</dbReference>
<reference evidence="2 3" key="1">
    <citation type="journal article" date="2010" name="BMC Genomics">
        <title>Metabolic flexibility revealed in the genome of the cyst-forming alpha-1 proteobacterium Rhodospirillum centenum.</title>
        <authorList>
            <person name="Lu Y.K."/>
            <person name="Marden J."/>
            <person name="Han M."/>
            <person name="Swingley W.D."/>
            <person name="Mastrian S.D."/>
            <person name="Chowdhury S.R."/>
            <person name="Hao J."/>
            <person name="Helmy T."/>
            <person name="Kim S."/>
            <person name="Kurdoglu A.A."/>
            <person name="Matthies H.J."/>
            <person name="Rollo D."/>
            <person name="Stothard P."/>
            <person name="Blankenship R.E."/>
            <person name="Bauer C.E."/>
            <person name="Touchman J.W."/>
        </authorList>
    </citation>
    <scope>NUCLEOTIDE SEQUENCE [LARGE SCALE GENOMIC DNA]</scope>
    <source>
        <strain evidence="3">ATCC 51521 / SW</strain>
    </source>
</reference>
<accession>B6IW21</accession>
<dbReference type="OrthoDB" id="108890at2"/>